<evidence type="ECO:0000256" key="5">
    <source>
        <dbReference type="ARBA" id="ARBA00022786"/>
    </source>
</evidence>
<dbReference type="InterPro" id="IPR001578">
    <property type="entry name" value="Peptidase_C12_UCH"/>
</dbReference>
<evidence type="ECO:0000256" key="7">
    <source>
        <dbReference type="ARBA" id="ARBA00022807"/>
    </source>
</evidence>
<comment type="function">
    <text evidence="10">Catalytic component of the polycomb repressive deubiquitinase (PR-DUB) complex, a complex that specifically mediates deubiquitination of histone H2A monoubiquitinated at 'Lys-119' (H2AK118ub1). Mediates bisymmetric organization of the PR-DUB complex and is involved in association with nucleosomes to mediate deubiquitination. Does not deubiquitinate monoubiquitinated histone H2B. Required to maintain the transcriptionally repressive state of homeotic genes throughout development. The PR-DUB complex has weak or no activity toward 'Lys-48'- and 'Lys-63'-linked polyubiquitin chains. Polycomb group (PcG) protein.</text>
</comment>
<comment type="catalytic activity">
    <reaction evidence="1 12 13">
        <text>Thiol-dependent hydrolysis of ester, thioester, amide, peptide and isopeptide bonds formed by the C-terminal Gly of ubiquitin (a 76-residue protein attached to proteins as an intracellular targeting signal).</text>
        <dbReference type="EC" id="3.4.19.12"/>
    </reaction>
</comment>
<dbReference type="GO" id="GO:0016579">
    <property type="term" value="P:protein deubiquitination"/>
    <property type="evidence" value="ECO:0007669"/>
    <property type="project" value="TreeGrafter"/>
</dbReference>
<evidence type="ECO:0000256" key="3">
    <source>
        <dbReference type="ARBA" id="ARBA00007182"/>
    </source>
</evidence>
<evidence type="ECO:0000256" key="1">
    <source>
        <dbReference type="ARBA" id="ARBA00000707"/>
    </source>
</evidence>
<reference evidence="16 17" key="1">
    <citation type="journal article" date="2023" name="Insect Mol. Biol.">
        <title>Genome sequencing provides insights into the evolution of gene families encoding plant cell wall-degrading enzymes in longhorned beetles.</title>
        <authorList>
            <person name="Shin N.R."/>
            <person name="Okamura Y."/>
            <person name="Kirsch R."/>
            <person name="Pauchet Y."/>
        </authorList>
    </citation>
    <scope>NUCLEOTIDE SEQUENCE [LARGE SCALE GENOMIC DNA]</scope>
    <source>
        <strain evidence="16">EAD_L_NR</strain>
    </source>
</reference>
<evidence type="ECO:0000256" key="12">
    <source>
        <dbReference type="PROSITE-ProRule" id="PRU01393"/>
    </source>
</evidence>
<dbReference type="PROSITE" id="PS52049">
    <property type="entry name" value="ULD"/>
    <property type="match status" value="1"/>
</dbReference>
<dbReference type="FunFam" id="3.40.532.10:FF:000002">
    <property type="entry name" value="Ubiquitin carboxyl-terminal hydrolase"/>
    <property type="match status" value="1"/>
</dbReference>
<dbReference type="AlphaFoldDB" id="A0AAV8WIK4"/>
<dbReference type="GO" id="GO:0006325">
    <property type="term" value="P:chromatin organization"/>
    <property type="evidence" value="ECO:0007669"/>
    <property type="project" value="UniProtKB-KW"/>
</dbReference>
<evidence type="ECO:0000256" key="11">
    <source>
        <dbReference type="ARBA" id="ARBA00049710"/>
    </source>
</evidence>
<dbReference type="SUPFAM" id="SSF54001">
    <property type="entry name" value="Cysteine proteinases"/>
    <property type="match status" value="1"/>
</dbReference>
<evidence type="ECO:0000313" key="16">
    <source>
        <dbReference type="EMBL" id="KAJ8925962.1"/>
    </source>
</evidence>
<protein>
    <recommendedName>
        <fullName evidence="13">Ubiquitin carboxyl-terminal hydrolase</fullName>
        <ecNumber evidence="13">3.4.19.12</ecNumber>
    </recommendedName>
</protein>
<keyword evidence="4 12" id="KW-0645">Protease</keyword>
<dbReference type="PANTHER" id="PTHR10589">
    <property type="entry name" value="UBIQUITIN CARBOXYL-TERMINAL HYDROLASE"/>
    <property type="match status" value="1"/>
</dbReference>
<feature type="compositionally biased region" description="Basic residues" evidence="14">
    <location>
        <begin position="528"/>
        <end position="550"/>
    </location>
</feature>
<feature type="region of interest" description="Disordered" evidence="14">
    <location>
        <begin position="274"/>
        <end position="320"/>
    </location>
</feature>
<feature type="region of interest" description="Disordered" evidence="14">
    <location>
        <begin position="514"/>
        <end position="550"/>
    </location>
</feature>
<keyword evidence="17" id="KW-1185">Reference proteome</keyword>
<comment type="similarity">
    <text evidence="3">Belongs to the peptidase C12 family. BAP1 subfamily.</text>
</comment>
<dbReference type="PROSITE" id="PS52048">
    <property type="entry name" value="UCH_DOMAIN"/>
    <property type="match status" value="1"/>
</dbReference>
<dbReference type="FunFam" id="1.20.58.860:FF:000006">
    <property type="entry name" value="Ubiquitin carboxyl-terminal hydrolase"/>
    <property type="match status" value="1"/>
</dbReference>
<dbReference type="PANTHER" id="PTHR10589:SF28">
    <property type="entry name" value="UBIQUITIN CARBOXYL-TERMINAL HYDROLASE BAP1"/>
    <property type="match status" value="1"/>
</dbReference>
<evidence type="ECO:0000256" key="8">
    <source>
        <dbReference type="ARBA" id="ARBA00022853"/>
    </source>
</evidence>
<feature type="region of interest" description="Disordered" evidence="14">
    <location>
        <begin position="333"/>
        <end position="359"/>
    </location>
</feature>
<evidence type="ECO:0000256" key="6">
    <source>
        <dbReference type="ARBA" id="ARBA00022801"/>
    </source>
</evidence>
<gene>
    <name evidence="16" type="ORF">NQ315_009815</name>
</gene>
<dbReference type="GO" id="GO:0004843">
    <property type="term" value="F:cysteine-type deubiquitinase activity"/>
    <property type="evidence" value="ECO:0007669"/>
    <property type="project" value="UniProtKB-UniRule"/>
</dbReference>
<dbReference type="PRINTS" id="PR00707">
    <property type="entry name" value="UBCTHYDRLASE"/>
</dbReference>
<dbReference type="GO" id="GO:0005737">
    <property type="term" value="C:cytoplasm"/>
    <property type="evidence" value="ECO:0007669"/>
    <property type="project" value="TreeGrafter"/>
</dbReference>
<evidence type="ECO:0000256" key="9">
    <source>
        <dbReference type="ARBA" id="ARBA00023242"/>
    </source>
</evidence>
<keyword evidence="9" id="KW-0539">Nucleus</keyword>
<dbReference type="InterPro" id="IPR041507">
    <property type="entry name" value="UCH_C"/>
</dbReference>
<feature type="compositionally biased region" description="Basic and acidic residues" evidence="14">
    <location>
        <begin position="394"/>
        <end position="412"/>
    </location>
</feature>
<feature type="site" description="Important for enzyme activity" evidence="12">
    <location>
        <position position="191"/>
    </location>
</feature>
<name>A0AAV8WIK4_9CUCU</name>
<dbReference type="GO" id="GO:0006511">
    <property type="term" value="P:ubiquitin-dependent protein catabolic process"/>
    <property type="evidence" value="ECO:0007669"/>
    <property type="project" value="UniProtKB-UniRule"/>
</dbReference>
<dbReference type="Pfam" id="PF01088">
    <property type="entry name" value="Peptidase_C12"/>
    <property type="match status" value="1"/>
</dbReference>
<feature type="site" description="Transition state stabilizer" evidence="12">
    <location>
        <position position="91"/>
    </location>
</feature>
<dbReference type="Gene3D" id="3.40.532.10">
    <property type="entry name" value="Peptidase C12, ubiquitin carboxyl-terminal hydrolase"/>
    <property type="match status" value="1"/>
</dbReference>
<dbReference type="EMBL" id="JANEYG010000001">
    <property type="protein sequence ID" value="KAJ8925962.1"/>
    <property type="molecule type" value="Genomic_DNA"/>
</dbReference>
<evidence type="ECO:0000313" key="17">
    <source>
        <dbReference type="Proteomes" id="UP001159042"/>
    </source>
</evidence>
<keyword evidence="5 12" id="KW-0833">Ubl conjugation pathway</keyword>
<evidence type="ECO:0000256" key="2">
    <source>
        <dbReference type="ARBA" id="ARBA00004123"/>
    </source>
</evidence>
<keyword evidence="6 12" id="KW-0378">Hydrolase</keyword>
<evidence type="ECO:0000256" key="14">
    <source>
        <dbReference type="SAM" id="MobiDB-lite"/>
    </source>
</evidence>
<dbReference type="InterPro" id="IPR036959">
    <property type="entry name" value="Peptidase_C12_UCH_sf"/>
</dbReference>
<dbReference type="GO" id="GO:0005634">
    <property type="term" value="C:nucleus"/>
    <property type="evidence" value="ECO:0007669"/>
    <property type="project" value="UniProtKB-SubCell"/>
</dbReference>
<evidence type="ECO:0000256" key="13">
    <source>
        <dbReference type="RuleBase" id="RU361215"/>
    </source>
</evidence>
<feature type="compositionally biased region" description="Polar residues" evidence="14">
    <location>
        <begin position="308"/>
        <end position="320"/>
    </location>
</feature>
<dbReference type="InterPro" id="IPR038765">
    <property type="entry name" value="Papain-like_cys_pep_sf"/>
</dbReference>
<proteinExistence type="inferred from homology"/>
<evidence type="ECO:0000256" key="10">
    <source>
        <dbReference type="ARBA" id="ARBA00046227"/>
    </source>
</evidence>
<evidence type="ECO:0000256" key="4">
    <source>
        <dbReference type="ARBA" id="ARBA00022670"/>
    </source>
</evidence>
<organism evidence="16 17">
    <name type="scientific">Exocentrus adspersus</name>
    <dbReference type="NCBI Taxonomy" id="1586481"/>
    <lineage>
        <taxon>Eukaryota</taxon>
        <taxon>Metazoa</taxon>
        <taxon>Ecdysozoa</taxon>
        <taxon>Arthropoda</taxon>
        <taxon>Hexapoda</taxon>
        <taxon>Insecta</taxon>
        <taxon>Pterygota</taxon>
        <taxon>Neoptera</taxon>
        <taxon>Endopterygota</taxon>
        <taxon>Coleoptera</taxon>
        <taxon>Polyphaga</taxon>
        <taxon>Cucujiformia</taxon>
        <taxon>Chrysomeloidea</taxon>
        <taxon>Cerambycidae</taxon>
        <taxon>Lamiinae</taxon>
        <taxon>Acanthocinini</taxon>
        <taxon>Exocentrus</taxon>
    </lineage>
</organism>
<feature type="active site" description="Nucleophile" evidence="12">
    <location>
        <position position="97"/>
    </location>
</feature>
<feature type="domain" description="UCH catalytic" evidence="15">
    <location>
        <begin position="11"/>
        <end position="239"/>
    </location>
</feature>
<keyword evidence="8" id="KW-0156">Chromatin regulator</keyword>
<feature type="active site" description="Proton donor" evidence="12">
    <location>
        <position position="176"/>
    </location>
</feature>
<dbReference type="Pfam" id="PF18031">
    <property type="entry name" value="UCH_C"/>
    <property type="match status" value="1"/>
</dbReference>
<dbReference type="Gene3D" id="1.20.58.860">
    <property type="match status" value="1"/>
</dbReference>
<feature type="compositionally biased region" description="Basic and acidic residues" evidence="14">
    <location>
        <begin position="274"/>
        <end position="301"/>
    </location>
</feature>
<evidence type="ECO:0000259" key="15">
    <source>
        <dbReference type="PROSITE" id="PS52048"/>
    </source>
</evidence>
<keyword evidence="7 12" id="KW-0788">Thiol protease</keyword>
<comment type="subunit">
    <text evidence="11">Catalytic component of the polycomb repressive deubiquitinase (PR-DUB) complex, at least composed of caly/calypso, Asx and sba (MBD5/6 homolog). The PR-DUB complex associates with nucleosomes to mediate deubiquitination of histone H2AK118ub1 substrates; the association requires the positively charged C-terminal tail of caly, probably due to direct binding of DNA. Interacts (via ULD domain) with Asx (via DEUBAD domain); the interaction produces a stable heterodimer with a composite binding site for ubiquitin. Homodimerizes (via coiled-coil hinge-region between the UCH and ULD domains) to mediate assembly of 2 copies of the caly-Asx heterodimer into a bisymmetric tetramer; dimerization enhances PR-DUB association with nucleosomes.</text>
</comment>
<sequence length="550" mass="61673">MPVDIKELTEGWLELESDPGLFSLLLEDFGVKGVQVEEIYDLNKPLDSPVYGFIFLFRWVEERRSRRKVVEQNETFVKDEDVVNNIFFAQQMVPNSCATHALISILLNCPTIHLGETLTRLKAHTHGMSPDNKGWAIGNTPELACAHNSHAMPQAKRRLEKGSGVSTGRFTGEAFHFVSFVPIGGRLFELDGLKPYPIDHGPCNDMEWTDKFRSVITDRLGITADEYNEIRFNLMAVVPDRRLAIQHKLKMLRTNKQIVLDALQHLVKIKDKTGNAKTEKEAEKQGTSNEEVKPADPVKTESEEEQTVKTTKPEASSTSTKVTLCPLDYATPLTIQTSPAPSTSGTDTPSDLGSAFNSPTQSWNWATAATSQNSPTSRDLKRFVVLRMAEQGDKEKELNGDVKPADATERKTGSGGVHARVHTSDGDPVVAEKKNQELLEPHTFAPKDLLALLRNLENEICVCEISLKDENDKQNKYKVDDCRRTHNYDEFICTFLSMLAEQGKLADLVEQNLVMPKRPSNSTPVPKPAKKKRDGTKRKKKGRSKVKRRR</sequence>
<dbReference type="Proteomes" id="UP001159042">
    <property type="component" value="Unassembled WGS sequence"/>
</dbReference>
<dbReference type="EC" id="3.4.19.12" evidence="13"/>
<dbReference type="CDD" id="cd09617">
    <property type="entry name" value="Peptidase_C12_UCH37_BAP1"/>
    <property type="match status" value="1"/>
</dbReference>
<accession>A0AAV8WIK4</accession>
<comment type="caution">
    <text evidence="16">The sequence shown here is derived from an EMBL/GenBank/DDBJ whole genome shotgun (WGS) entry which is preliminary data.</text>
</comment>
<feature type="region of interest" description="Disordered" evidence="14">
    <location>
        <begin position="394"/>
        <end position="425"/>
    </location>
</feature>
<comment type="subcellular location">
    <subcellularLocation>
        <location evidence="2">Nucleus</location>
    </subcellularLocation>
</comment>